<dbReference type="AlphaFoldDB" id="A0AAU6Q0Z4"/>
<proteinExistence type="predicted"/>
<name>A0AAU6Q0Z4_9DEIO</name>
<evidence type="ECO:0000259" key="1">
    <source>
        <dbReference type="Pfam" id="PF10882"/>
    </source>
</evidence>
<protein>
    <submittedName>
        <fullName evidence="2">PH domain-containing protein</fullName>
    </submittedName>
</protein>
<feature type="domain" description="Bacterial Pleckstrin homology" evidence="1">
    <location>
        <begin position="38"/>
        <end position="102"/>
    </location>
</feature>
<gene>
    <name evidence="2" type="ORF">WDJ50_10695</name>
</gene>
<dbReference type="RefSeq" id="WP_339094938.1">
    <property type="nucleotide sequence ID" value="NZ_CP149782.1"/>
</dbReference>
<evidence type="ECO:0000313" key="2">
    <source>
        <dbReference type="EMBL" id="WYF43879.1"/>
    </source>
</evidence>
<accession>A0AAU6Q0Z4</accession>
<reference evidence="2" key="1">
    <citation type="submission" date="2024-03" db="EMBL/GenBank/DDBJ databases">
        <title>Deinococcus weizhi sp. nov., isolated from human skin.</title>
        <authorList>
            <person name="Wei Z."/>
            <person name="Tian F."/>
            <person name="Yang C."/>
            <person name="Xin L.T."/>
            <person name="Wen Z.J."/>
            <person name="Lan K.C."/>
            <person name="Yu L."/>
            <person name="Zhe W."/>
            <person name="Dan F.D."/>
            <person name="Jun W."/>
            <person name="Rui Z."/>
            <person name="Yong X.J."/>
            <person name="Ting Y."/>
            <person name="Wei X."/>
            <person name="Xu Z.G."/>
            <person name="Xin Z."/>
            <person name="Dong F.G."/>
            <person name="Ni X.M."/>
            <person name="Zheng M.G."/>
            <person name="Chun Y."/>
            <person name="Qian W.X."/>
        </authorList>
    </citation>
    <scope>NUCLEOTIDE SEQUENCE</scope>
    <source>
        <strain evidence="2">VB142</strain>
    </source>
</reference>
<dbReference type="Pfam" id="PF10882">
    <property type="entry name" value="bPH_5"/>
    <property type="match status" value="1"/>
</dbReference>
<dbReference type="InterPro" id="IPR027783">
    <property type="entry name" value="Bacterial_PH-related"/>
</dbReference>
<organism evidence="2">
    <name type="scientific">Deinococcus sp. VB142</name>
    <dbReference type="NCBI Taxonomy" id="3112952"/>
    <lineage>
        <taxon>Bacteria</taxon>
        <taxon>Thermotogati</taxon>
        <taxon>Deinococcota</taxon>
        <taxon>Deinococci</taxon>
        <taxon>Deinococcales</taxon>
        <taxon>Deinococcaceae</taxon>
        <taxon>Deinococcus</taxon>
    </lineage>
</organism>
<dbReference type="EMBL" id="CP149782">
    <property type="protein sequence ID" value="WYF43879.1"/>
    <property type="molecule type" value="Genomic_DNA"/>
</dbReference>
<sequence length="108" mass="10952">MVAHVASDATSGQHPVRPAGGGLDLAVRFDAASTSGELGLKMFGSGVSGYYSGTYAWNGSETAQIQALASRREGGVIVQYRGKPCSLTPADPAAFLQALAARGVPVNG</sequence>